<keyword evidence="3" id="KW-0964">Secreted</keyword>
<sequence>MHKRVVQLLLLFCVVQYGRSDSFFLSDDIKHDLFNIYTGAALVERGLMREPVKLENVKLYLYTKHNKEKDSYIPLDITNPSPLNNPRAKIAFIIHGWLEHKDVSWYDDLKDALLKRDSSYYVIQVDWSEYSHLGYLLSSYTTMDIGAIIGEFISDLNRNYNIPLSNFLVIGHSLGGQISGYTGKKVQELTNQKIPRIVALDPAGPLFSSRPEEERLNQHDAEVVHVIHTNGGTFGYLDKCGTLDFYPNGGSFQPGCLKAFIPDLDGFKDIIIACDHQRSWKYFTEAVARPNSFKARKCSNWLKFTTSYLCDDEYAYMGDLDTKQTGDFYLETNSESPYSAEKASFVRSFLGDL</sequence>
<keyword evidence="8" id="KW-1185">Reference proteome</keyword>
<dbReference type="SUPFAM" id="SSF53474">
    <property type="entry name" value="alpha/beta-Hydrolases"/>
    <property type="match status" value="1"/>
</dbReference>
<dbReference type="PANTHER" id="PTHR11610:SF173">
    <property type="entry name" value="LIPASE DOMAIN-CONTAINING PROTEIN-RELATED"/>
    <property type="match status" value="1"/>
</dbReference>
<organism evidence="7 8">
    <name type="scientific">Zophobas morio</name>
    <dbReference type="NCBI Taxonomy" id="2755281"/>
    <lineage>
        <taxon>Eukaryota</taxon>
        <taxon>Metazoa</taxon>
        <taxon>Ecdysozoa</taxon>
        <taxon>Arthropoda</taxon>
        <taxon>Hexapoda</taxon>
        <taxon>Insecta</taxon>
        <taxon>Pterygota</taxon>
        <taxon>Neoptera</taxon>
        <taxon>Endopterygota</taxon>
        <taxon>Coleoptera</taxon>
        <taxon>Polyphaga</taxon>
        <taxon>Cucujiformia</taxon>
        <taxon>Tenebrionidae</taxon>
        <taxon>Zophobas</taxon>
    </lineage>
</organism>
<comment type="caution">
    <text evidence="7">The sequence shown here is derived from an EMBL/GenBank/DDBJ whole genome shotgun (WGS) entry which is preliminary data.</text>
</comment>
<dbReference type="GO" id="GO:0016042">
    <property type="term" value="P:lipid catabolic process"/>
    <property type="evidence" value="ECO:0007669"/>
    <property type="project" value="TreeGrafter"/>
</dbReference>
<dbReference type="InterPro" id="IPR029058">
    <property type="entry name" value="AB_hydrolase_fold"/>
</dbReference>
<reference evidence="7" key="1">
    <citation type="journal article" date="2023" name="G3 (Bethesda)">
        <title>Whole genome assemblies of Zophobas morio and Tenebrio molitor.</title>
        <authorList>
            <person name="Kaur S."/>
            <person name="Stinson S.A."/>
            <person name="diCenzo G.C."/>
        </authorList>
    </citation>
    <scope>NUCLEOTIDE SEQUENCE</scope>
    <source>
        <strain evidence="7">QUZm001</strain>
    </source>
</reference>
<feature type="chain" id="PRO_5041367334" description="Lipase domain-containing protein" evidence="5">
    <location>
        <begin position="21"/>
        <end position="353"/>
    </location>
</feature>
<name>A0AA38M6W7_9CUCU</name>
<evidence type="ECO:0000259" key="6">
    <source>
        <dbReference type="Pfam" id="PF00151"/>
    </source>
</evidence>
<dbReference type="CDD" id="cd00707">
    <property type="entry name" value="Pancreat_lipase_like"/>
    <property type="match status" value="1"/>
</dbReference>
<comment type="subcellular location">
    <subcellularLocation>
        <location evidence="1">Secreted</location>
    </subcellularLocation>
</comment>
<dbReference type="Pfam" id="PF00151">
    <property type="entry name" value="Lipase"/>
    <property type="match status" value="1"/>
</dbReference>
<evidence type="ECO:0000256" key="5">
    <source>
        <dbReference type="SAM" id="SignalP"/>
    </source>
</evidence>
<evidence type="ECO:0000256" key="1">
    <source>
        <dbReference type="ARBA" id="ARBA00004613"/>
    </source>
</evidence>
<accession>A0AA38M6W7</accession>
<keyword evidence="5" id="KW-0732">Signal</keyword>
<dbReference type="GO" id="GO:0005615">
    <property type="term" value="C:extracellular space"/>
    <property type="evidence" value="ECO:0007669"/>
    <property type="project" value="TreeGrafter"/>
</dbReference>
<evidence type="ECO:0000256" key="3">
    <source>
        <dbReference type="ARBA" id="ARBA00022525"/>
    </source>
</evidence>
<dbReference type="InterPro" id="IPR000734">
    <property type="entry name" value="TAG_lipase"/>
</dbReference>
<feature type="domain" description="Lipase" evidence="6">
    <location>
        <begin position="52"/>
        <end position="338"/>
    </location>
</feature>
<comment type="similarity">
    <text evidence="2 4">Belongs to the AB hydrolase superfamily. Lipase family.</text>
</comment>
<dbReference type="GO" id="GO:0016298">
    <property type="term" value="F:lipase activity"/>
    <property type="evidence" value="ECO:0007669"/>
    <property type="project" value="InterPro"/>
</dbReference>
<evidence type="ECO:0000256" key="2">
    <source>
        <dbReference type="ARBA" id="ARBA00010701"/>
    </source>
</evidence>
<feature type="signal peptide" evidence="5">
    <location>
        <begin position="1"/>
        <end position="20"/>
    </location>
</feature>
<proteinExistence type="inferred from homology"/>
<dbReference type="InterPro" id="IPR033906">
    <property type="entry name" value="Lipase_N"/>
</dbReference>
<dbReference type="EMBL" id="JALNTZ010000007">
    <property type="protein sequence ID" value="KAJ3644857.1"/>
    <property type="molecule type" value="Genomic_DNA"/>
</dbReference>
<evidence type="ECO:0000313" key="8">
    <source>
        <dbReference type="Proteomes" id="UP001168821"/>
    </source>
</evidence>
<evidence type="ECO:0000313" key="7">
    <source>
        <dbReference type="EMBL" id="KAJ3644857.1"/>
    </source>
</evidence>
<dbReference type="PRINTS" id="PR00821">
    <property type="entry name" value="TAGLIPASE"/>
</dbReference>
<dbReference type="Gene3D" id="3.40.50.1820">
    <property type="entry name" value="alpha/beta hydrolase"/>
    <property type="match status" value="1"/>
</dbReference>
<evidence type="ECO:0000256" key="4">
    <source>
        <dbReference type="RuleBase" id="RU004262"/>
    </source>
</evidence>
<dbReference type="InterPro" id="IPR013818">
    <property type="entry name" value="Lipase"/>
</dbReference>
<gene>
    <name evidence="7" type="ORF">Zmor_022558</name>
</gene>
<dbReference type="GO" id="GO:0017171">
    <property type="term" value="F:serine hydrolase activity"/>
    <property type="evidence" value="ECO:0007669"/>
    <property type="project" value="TreeGrafter"/>
</dbReference>
<dbReference type="AlphaFoldDB" id="A0AA38M6W7"/>
<dbReference type="Proteomes" id="UP001168821">
    <property type="component" value="Unassembled WGS sequence"/>
</dbReference>
<dbReference type="PANTHER" id="PTHR11610">
    <property type="entry name" value="LIPASE"/>
    <property type="match status" value="1"/>
</dbReference>
<protein>
    <recommendedName>
        <fullName evidence="6">Lipase domain-containing protein</fullName>
    </recommendedName>
</protein>